<reference evidence="1 2" key="1">
    <citation type="journal article" date="2014" name="Appl. Environ. Microbiol.">
        <title>Genomic encyclopedia of type strains of the genus Bifidobacterium.</title>
        <authorList>
            <person name="Milani C."/>
            <person name="Lugli G.A."/>
            <person name="Duranti S."/>
            <person name="Turroni F."/>
            <person name="Bottacini F."/>
            <person name="Mangifesta M."/>
            <person name="Sanchez B."/>
            <person name="Viappiani A."/>
            <person name="Mancabelli L."/>
            <person name="Taminiau B."/>
            <person name="Delcenserie V."/>
            <person name="Barrangou R."/>
            <person name="Margolles A."/>
            <person name="van Sinderen D."/>
            <person name="Ventura M."/>
        </authorList>
    </citation>
    <scope>NUCLEOTIDE SEQUENCE [LARGE SCALE GENOMIC DNA]</scope>
    <source>
        <strain evidence="1 2">LMG 11587</strain>
    </source>
</reference>
<evidence type="ECO:0000313" key="2">
    <source>
        <dbReference type="Proteomes" id="UP000028569"/>
    </source>
</evidence>
<accession>A0A087VW86</accession>
<dbReference type="EMBL" id="CP006018">
    <property type="protein sequence ID" value="AIC92593.1"/>
    <property type="molecule type" value="Genomic_DNA"/>
</dbReference>
<dbReference type="AlphaFoldDB" id="A0A087VW86"/>
<dbReference type="Proteomes" id="UP000028569">
    <property type="component" value="Chromosome"/>
</dbReference>
<dbReference type="HOGENOM" id="CLU_2285975_0_0_11"/>
<organism evidence="1 2">
    <name type="scientific">Bifidobacterium [indicum] DSM 20214 = LMG 11587</name>
    <dbReference type="NCBI Taxonomy" id="1341694"/>
    <lineage>
        <taxon>Bacteria</taxon>
        <taxon>Bacillati</taxon>
        <taxon>Actinomycetota</taxon>
        <taxon>Actinomycetes</taxon>
        <taxon>Bifidobacteriales</taxon>
        <taxon>Bifidobacteriaceae</taxon>
        <taxon>Bifidobacterium</taxon>
    </lineage>
</organism>
<dbReference type="KEGG" id="bii:BINDI_1339"/>
<protein>
    <submittedName>
        <fullName evidence="1">Uncharacterized protein</fullName>
    </submittedName>
</protein>
<keyword evidence="2" id="KW-1185">Reference proteome</keyword>
<name>A0A087VW86_9BIFI</name>
<evidence type="ECO:0000313" key="1">
    <source>
        <dbReference type="EMBL" id="AIC92593.1"/>
    </source>
</evidence>
<sequence>MPVSCRTRVVAPIPACSWRVRFPHVGRYEKGPVRYGNDGAFQRGRGVAVMSPAAEGRGGYYDAEGIPTDASSPVYMANPTTGVSGRYWGTAHVLVVALTKS</sequence>
<proteinExistence type="predicted"/>
<gene>
    <name evidence="1" type="ORF">BINDI_1339</name>
</gene>